<dbReference type="InterPro" id="IPR026585">
    <property type="entry name" value="GlgE"/>
</dbReference>
<dbReference type="PANTHER" id="PTHR47786">
    <property type="entry name" value="ALPHA-1,4-GLUCAN:MALTOSE-1-PHOSPHATE MALTOSYLTRANSFERASE"/>
    <property type="match status" value="1"/>
</dbReference>
<dbReference type="Pfam" id="PF21702">
    <property type="entry name" value="GLGE_C"/>
    <property type="match status" value="1"/>
</dbReference>
<evidence type="ECO:0000256" key="3">
    <source>
        <dbReference type="ARBA" id="ARBA00022679"/>
    </source>
</evidence>
<evidence type="ECO:0000256" key="5">
    <source>
        <dbReference type="ARBA" id="ARBA00048735"/>
    </source>
</evidence>
<keyword evidence="3 6" id="KW-0808">Transferase</keyword>
<feature type="binding site" evidence="6">
    <location>
        <begin position="539"/>
        <end position="540"/>
    </location>
    <ligand>
        <name>alpha-maltose 1-phosphate</name>
        <dbReference type="ChEBI" id="CHEBI:63576"/>
    </ligand>
</feature>
<dbReference type="HAMAP" id="MF_02124">
    <property type="entry name" value="GlgE"/>
    <property type="match status" value="1"/>
</dbReference>
<dbReference type="InterPro" id="IPR013780">
    <property type="entry name" value="Glyco_hydro_b"/>
</dbReference>
<dbReference type="InterPro" id="IPR017853">
    <property type="entry name" value="GH"/>
</dbReference>
<dbReference type="InterPro" id="IPR021828">
    <property type="entry name" value="GlgE_dom_N/S"/>
</dbReference>
<evidence type="ECO:0000313" key="9">
    <source>
        <dbReference type="Proteomes" id="UP000324065"/>
    </source>
</evidence>
<dbReference type="Proteomes" id="UP000324065">
    <property type="component" value="Unassembled WGS sequence"/>
</dbReference>
<evidence type="ECO:0000313" key="8">
    <source>
        <dbReference type="EMBL" id="KAA5606211.1"/>
    </source>
</evidence>
<keyword evidence="2 6" id="KW-0328">Glycosyltransferase</keyword>
<dbReference type="RefSeq" id="WP_150061734.1">
    <property type="nucleotide sequence ID" value="NZ_JACHII010000007.1"/>
</dbReference>
<dbReference type="CDD" id="cd11344">
    <property type="entry name" value="AmyAc_GlgE_like"/>
    <property type="match status" value="1"/>
</dbReference>
<dbReference type="GO" id="GO:0030979">
    <property type="term" value="P:alpha-glucan biosynthetic process"/>
    <property type="evidence" value="ECO:0007669"/>
    <property type="project" value="UniProtKB-UniRule"/>
</dbReference>
<comment type="subunit">
    <text evidence="1 6">Homodimer.</text>
</comment>
<feature type="binding site" evidence="6">
    <location>
        <position position="328"/>
    </location>
    <ligand>
        <name>alpha-maltose 1-phosphate</name>
        <dbReference type="ChEBI" id="CHEBI:63576"/>
    </ligand>
</feature>
<comment type="similarity">
    <text evidence="6">Belongs to the glycosyl hydrolase 13 family. GlgE subfamily.</text>
</comment>
<organism evidence="8 9">
    <name type="scientific">Roseospira marina</name>
    <dbReference type="NCBI Taxonomy" id="140057"/>
    <lineage>
        <taxon>Bacteria</taxon>
        <taxon>Pseudomonadati</taxon>
        <taxon>Pseudomonadota</taxon>
        <taxon>Alphaproteobacteria</taxon>
        <taxon>Rhodospirillales</taxon>
        <taxon>Rhodospirillaceae</taxon>
        <taxon>Roseospira</taxon>
    </lineage>
</organism>
<evidence type="ECO:0000259" key="7">
    <source>
        <dbReference type="SMART" id="SM00642"/>
    </source>
</evidence>
<dbReference type="Gene3D" id="3.20.20.80">
    <property type="entry name" value="Glycosidases"/>
    <property type="match status" value="1"/>
</dbReference>
<dbReference type="PROSITE" id="PS00430">
    <property type="entry name" value="TONB_DEPENDENT_REC_1"/>
    <property type="match status" value="1"/>
</dbReference>
<keyword evidence="4 6" id="KW-0119">Carbohydrate metabolism</keyword>
<feature type="active site" description="Proton donor" evidence="6">
    <location>
        <position position="428"/>
    </location>
</feature>
<dbReference type="InterPro" id="IPR013783">
    <property type="entry name" value="Ig-like_fold"/>
</dbReference>
<comment type="caution">
    <text evidence="8">The sequence shown here is derived from an EMBL/GenBank/DDBJ whole genome shotgun (WGS) entry which is preliminary data.</text>
</comment>
<evidence type="ECO:0000256" key="2">
    <source>
        <dbReference type="ARBA" id="ARBA00022676"/>
    </source>
</evidence>
<feature type="active site" description="Nucleophile" evidence="6">
    <location>
        <position position="399"/>
    </location>
</feature>
<dbReference type="SMART" id="SM00642">
    <property type="entry name" value="Aamy"/>
    <property type="match status" value="1"/>
</dbReference>
<feature type="site" description="Transition state stabilizer" evidence="6">
    <location>
        <position position="486"/>
    </location>
</feature>
<reference evidence="8 9" key="1">
    <citation type="submission" date="2019-09" db="EMBL/GenBank/DDBJ databases">
        <title>Genome sequence of Roseospira marina, one of the more divergent members of the non-sulfur purple photosynthetic bacterial family, the Rhodospirillaceae.</title>
        <authorList>
            <person name="Meyer T."/>
            <person name="Kyndt J."/>
        </authorList>
    </citation>
    <scope>NUCLEOTIDE SEQUENCE [LARGE SCALE GENOMIC DNA]</scope>
    <source>
        <strain evidence="8 9">DSM 15113</strain>
    </source>
</reference>
<comment type="catalytic activity">
    <reaction evidence="5 6">
        <text>alpha-maltose 1-phosphate + [(1-&gt;4)-alpha-D-glucosyl](n) = [(1-&gt;4)-alpha-D-glucosyl](n+2) + phosphate</text>
        <dbReference type="Rhea" id="RHEA:42692"/>
        <dbReference type="Rhea" id="RHEA-COMP:9584"/>
        <dbReference type="Rhea" id="RHEA-COMP:10183"/>
        <dbReference type="ChEBI" id="CHEBI:15444"/>
        <dbReference type="ChEBI" id="CHEBI:43474"/>
        <dbReference type="ChEBI" id="CHEBI:63576"/>
        <dbReference type="EC" id="2.4.99.16"/>
    </reaction>
</comment>
<dbReference type="PANTHER" id="PTHR47786:SF2">
    <property type="entry name" value="GLYCOSYL HYDROLASE FAMILY 13 CATALYTIC DOMAIN-CONTAINING PROTEIN"/>
    <property type="match status" value="1"/>
</dbReference>
<dbReference type="SUPFAM" id="SSF51445">
    <property type="entry name" value="(Trans)glycosidases"/>
    <property type="match status" value="1"/>
</dbReference>
<gene>
    <name evidence="6" type="primary">glgE</name>
    <name evidence="8" type="ORF">F1188_07240</name>
</gene>
<evidence type="ECO:0000256" key="1">
    <source>
        <dbReference type="ARBA" id="ARBA00011738"/>
    </source>
</evidence>
<comment type="function">
    <text evidence="6">Maltosyltransferase that uses maltose 1-phosphate (M1P) as the sugar donor to elongate linear or branched alpha-(1-&gt;4)-glucans. Is involved in a branched alpha-glucan biosynthetic pathway from trehalose, together with TreS, Mak and GlgB.</text>
</comment>
<dbReference type="Gene3D" id="2.60.40.1180">
    <property type="entry name" value="Golgi alpha-mannosidase II"/>
    <property type="match status" value="1"/>
</dbReference>
<feature type="binding site" evidence="6">
    <location>
        <position position="268"/>
    </location>
    <ligand>
        <name>alpha-maltose 1-phosphate</name>
        <dbReference type="ChEBI" id="CHEBI:63576"/>
    </ligand>
</feature>
<feature type="binding site" evidence="6">
    <location>
        <position position="400"/>
    </location>
    <ligand>
        <name>alpha-maltose 1-phosphate</name>
        <dbReference type="ChEBI" id="CHEBI:63576"/>
    </ligand>
</feature>
<dbReference type="InterPro" id="IPR010916">
    <property type="entry name" value="TonB_box_CS"/>
</dbReference>
<dbReference type="InterPro" id="IPR049171">
    <property type="entry name" value="GLGE_C"/>
</dbReference>
<keyword evidence="9" id="KW-1185">Reference proteome</keyword>
<sequence length="678" mass="76980">MSKRNAATTGTGAAIDLSLLSSRPIVIEQVRPAIDHGRFAVKRREGDTLTVTAAIFTEGHGALSAALKLRRAGATDWREAPMVSVNHGLALWEGTIPLDDIGRHEYTIEAWRDPWTSWTDEVGKKVGAGQDVALELLEGRALVEAAAARASGDDAVYLNTVIKGLDATDATQASKVALMTTPDVAQIMARWPDRSAAVEYDLILPLVVDPPRATFAAWYEMFPRSQGTEPGRWATFDDCIKRLPEIRAMGFDVLYFVPIHPIGVSFRKGKNNSLEAQPGEPGSPYAIGSAEGGHTAVHPELGTIEDFERLVRSANHIGMEVALDIAIQCSPDHPWVKEHPEWFKFRPDGTIKYAENPPKKYQDIVNVEFFGPHQYDLWEELRQVFLFWIHHGVTIFRVDNPHTKPVPFWEWVIRTVKDEYPHVQFLAEAFTRPPMMKMLAKVGYTQSYSYFTWRNSKAELTEYLTELTQTECVEYMQPNFFANTPDILPEFLQRGGRPAFMIRAVLAATLSTVYGIYNGFELCENDPIPGKEEYNNSEKYEFKVWDWERPGHIKDLLRRLNRIRLDNPALWRFETLRFYPCDNDDVLFYGKMSPDGDSLIFVLCTVNPFDGQHAWMQFPLAAMGIPEDQGFEVEDLLTGDKHLWTGAWHHYYLDPTINPAAIFRVTPWRPVDYRTPTA</sequence>
<dbReference type="OrthoDB" id="9805159at2"/>
<evidence type="ECO:0000256" key="4">
    <source>
        <dbReference type="ARBA" id="ARBA00023277"/>
    </source>
</evidence>
<dbReference type="EC" id="2.4.99.16" evidence="6"/>
<dbReference type="Pfam" id="PF11896">
    <property type="entry name" value="GlgE_dom_N_S"/>
    <property type="match status" value="1"/>
</dbReference>
<dbReference type="AlphaFoldDB" id="A0A5M6ID55"/>
<dbReference type="GO" id="GO:0016758">
    <property type="term" value="F:hexosyltransferase activity"/>
    <property type="evidence" value="ECO:0007669"/>
    <property type="project" value="UniProtKB-UniRule"/>
</dbReference>
<dbReference type="Gene3D" id="2.60.40.10">
    <property type="entry name" value="Immunoglobulins"/>
    <property type="match status" value="1"/>
</dbReference>
<dbReference type="InterPro" id="IPR006047">
    <property type="entry name" value="GH13_cat_dom"/>
</dbReference>
<evidence type="ECO:0000256" key="6">
    <source>
        <dbReference type="HAMAP-Rule" id="MF_02124"/>
    </source>
</evidence>
<accession>A0A5M6ID55</accession>
<dbReference type="GO" id="GO:0004553">
    <property type="term" value="F:hydrolase activity, hydrolyzing O-glycosyl compounds"/>
    <property type="evidence" value="ECO:0007669"/>
    <property type="project" value="InterPro"/>
</dbReference>
<name>A0A5M6ID55_9PROT</name>
<dbReference type="Gene3D" id="1.20.58.80">
    <property type="entry name" value="Phosphotransferase system, lactose/cellobiose-type IIA subunit"/>
    <property type="match status" value="1"/>
</dbReference>
<proteinExistence type="inferred from homology"/>
<feature type="domain" description="Glycosyl hydrolase family 13 catalytic" evidence="7">
    <location>
        <begin position="216"/>
        <end position="558"/>
    </location>
</feature>
<protein>
    <recommendedName>
        <fullName evidence="6">Alpha-1,4-glucan:maltose-1-phosphate maltosyltransferase</fullName>
        <shortName evidence="6">GMPMT</shortName>
        <ecNumber evidence="6">2.4.99.16</ecNumber>
    </recommendedName>
    <alternativeName>
        <fullName evidence="6">(1-&gt;4)-alpha-D-glucan:maltose-1-phosphate alpha-D-maltosyltransferase</fullName>
    </alternativeName>
</protein>
<feature type="binding site" evidence="6">
    <location>
        <position position="363"/>
    </location>
    <ligand>
        <name>alpha-maltose 1-phosphate</name>
        <dbReference type="ChEBI" id="CHEBI:63576"/>
    </ligand>
</feature>
<dbReference type="EMBL" id="VWPJ01000005">
    <property type="protein sequence ID" value="KAA5606211.1"/>
    <property type="molecule type" value="Genomic_DNA"/>
</dbReference>